<keyword evidence="1" id="KW-0175">Coiled coil</keyword>
<dbReference type="InterPro" id="IPR023614">
    <property type="entry name" value="Porin_dom_sf"/>
</dbReference>
<dbReference type="EMBL" id="AP018738">
    <property type="protein sequence ID" value="BBE51083.1"/>
    <property type="molecule type" value="Genomic_DNA"/>
</dbReference>
<gene>
    <name evidence="3" type="ORF">OYT1_ch1535</name>
</gene>
<accession>A0A2Z6GC00</accession>
<evidence type="ECO:0000256" key="1">
    <source>
        <dbReference type="SAM" id="Coils"/>
    </source>
</evidence>
<dbReference type="OrthoDB" id="9788733at2"/>
<sequence>MKHYLLLGLALCAPLNAVAASDEELRTLRDELKQLKENYQQRLEQLESRLQQAEQRAAEMPVAAPVAQVRSEPAASAYNPAISLILAGTYGNLQLDPAIPPTGFAMSAHSPASQGFNLGESELGFSASIDPRFRGVATLALGAAGGVSVENAFIDTTALGNGVKLRFGRFFSGLGYLNEVHAHAWDFVDQPLVYRSLWNNQLGEDGIQLKWLAPTDTFVELGAELARGRGFPGSDRTKNGSGAGVLFAHVGGDVGASHNWRVGASLHQTQQSDWQSAGVPDLLGTPGGVTDAFTGDVRTGGVDFVWKYAPDGNSSSTSLKLQGEYFRRQQSGLLSYNLATTDSYAVTQSGWYLQGVYKFMPEWRVGVRYDQLDPGTATVGALNAANVISSYGYTPRRTSVMFDYSPSEFSRLRLQFARDQSRLALPDNQMFLQYLMSLGAHGAHGY</sequence>
<dbReference type="Proteomes" id="UP000033070">
    <property type="component" value="Chromosome"/>
</dbReference>
<keyword evidence="4" id="KW-1185">Reference proteome</keyword>
<keyword evidence="2" id="KW-0732">Signal</keyword>
<feature type="coiled-coil region" evidence="1">
    <location>
        <begin position="18"/>
        <end position="63"/>
    </location>
</feature>
<protein>
    <submittedName>
        <fullName evidence="3">Uncharacterized protein</fullName>
    </submittedName>
</protein>
<dbReference type="STRING" id="1188319.OYT1_02346"/>
<dbReference type="Gene3D" id="2.40.160.10">
    <property type="entry name" value="Porin"/>
    <property type="match status" value="1"/>
</dbReference>
<evidence type="ECO:0000256" key="2">
    <source>
        <dbReference type="SAM" id="SignalP"/>
    </source>
</evidence>
<evidence type="ECO:0000313" key="3">
    <source>
        <dbReference type="EMBL" id="BBE51083.1"/>
    </source>
</evidence>
<organism evidence="3 4">
    <name type="scientific">Ferriphaselus amnicola</name>
    <dbReference type="NCBI Taxonomy" id="1188319"/>
    <lineage>
        <taxon>Bacteria</taxon>
        <taxon>Pseudomonadati</taxon>
        <taxon>Pseudomonadota</taxon>
        <taxon>Betaproteobacteria</taxon>
        <taxon>Nitrosomonadales</taxon>
        <taxon>Gallionellaceae</taxon>
        <taxon>Ferriphaselus</taxon>
    </lineage>
</organism>
<dbReference type="RefSeq" id="WP_062627454.1">
    <property type="nucleotide sequence ID" value="NZ_AP018738.1"/>
</dbReference>
<name>A0A2Z6GC00_9PROT</name>
<reference evidence="3 4" key="1">
    <citation type="submission" date="2018-06" db="EMBL/GenBank/DDBJ databases">
        <title>OYT1 Genome Sequencing.</title>
        <authorList>
            <person name="Kato S."/>
            <person name="Itoh T."/>
            <person name="Ohkuma M."/>
        </authorList>
    </citation>
    <scope>NUCLEOTIDE SEQUENCE [LARGE SCALE GENOMIC DNA]</scope>
    <source>
        <strain evidence="3 4">OYT1</strain>
    </source>
</reference>
<dbReference type="AlphaFoldDB" id="A0A2Z6GC00"/>
<dbReference type="SUPFAM" id="SSF56935">
    <property type="entry name" value="Porins"/>
    <property type="match status" value="1"/>
</dbReference>
<dbReference type="KEGG" id="fam:OYT1_ch1535"/>
<feature type="signal peptide" evidence="2">
    <location>
        <begin position="1"/>
        <end position="19"/>
    </location>
</feature>
<evidence type="ECO:0000313" key="4">
    <source>
        <dbReference type="Proteomes" id="UP000033070"/>
    </source>
</evidence>
<feature type="chain" id="PRO_5017252599" evidence="2">
    <location>
        <begin position="20"/>
        <end position="446"/>
    </location>
</feature>
<proteinExistence type="predicted"/>